<dbReference type="Pfam" id="PF04815">
    <property type="entry name" value="Sec23_helical"/>
    <property type="match status" value="1"/>
</dbReference>
<dbReference type="OrthoDB" id="49016at2759"/>
<dbReference type="SUPFAM" id="SSF82754">
    <property type="entry name" value="C-terminal, gelsolin-like domain of Sec23/24"/>
    <property type="match status" value="1"/>
</dbReference>
<dbReference type="InterPro" id="IPR036180">
    <property type="entry name" value="Gelsolin-like_dom_sf"/>
</dbReference>
<sequence>MSVPRSPFPSASKNKPSPINSPSLPEELFNNQHSTSKLPPLSTTDTLSQPLIRSTMYVVPNNTGLFERIGVPLMLVIQPRIMSVCVERDSMARCGQCTSYVCEYTKVEGCTFNCNICGAKNRTENEVTDLENTLIVGAREDAVADENELNDGEMTSKHFFNTRERHSVLLFCLECTNTAYYQQCVSALESIFTSDEPPTTATHALFFVFSDTLRVPYRRNGVYYEKVLLDNKIFLDTSVMVPIDQVDAHFIARLRAIRSNGKSVLTLPLALIAHFSRLVEFTKVLLFTRENVMSESDYTTLIDDFMENRVVFNLFGVRGVVESPLNRIVVSTNGRSYMGKGELVGGRESKDEGLVYGAGMRSNGGSARELSRIRDSLAERGDGMMGSSDVGKGAGVNRNVYDNEKDETYRLAKNLRECVEETVMYDVKCEVKTSDYVRRNNIYANSAEEVAMSFPVVHMTDRCTISYTFYVDGMLDGPVYVQCVLYYRDIADFKRKALIMNIKLRTSDNYSSIYNHLSMDTIFSYYVKVLASEIGRMEENRKFVMGNVVRTLRTYRMSTQGSQDNHLVLPESIKNLPVLVSALFKNRAFNTMVGLFNVRTISNWPVRDVLRYFYPRMFSLDAFYDKRDLKDVMCARLQYEQLHDGEGYVIENGQVVYFYLLKMVEHRADEHELEELIASFVSEEKEMIESLKEQIDTYYGRELLVRFVRNDSEILGMMVEDRIGEYKCYNEFLCEIHYKIRS</sequence>
<dbReference type="AlphaFoldDB" id="L2GTC2"/>
<feature type="compositionally biased region" description="Low complexity" evidence="1">
    <location>
        <begin position="9"/>
        <end position="25"/>
    </location>
</feature>
<dbReference type="InterPro" id="IPR036175">
    <property type="entry name" value="Sec23/24_helical_dom_sf"/>
</dbReference>
<dbReference type="InParanoid" id="L2GTC2"/>
<evidence type="ECO:0000313" key="4">
    <source>
        <dbReference type="Proteomes" id="UP000011081"/>
    </source>
</evidence>
<dbReference type="GO" id="GO:0070971">
    <property type="term" value="C:endoplasmic reticulum exit site"/>
    <property type="evidence" value="ECO:0007669"/>
    <property type="project" value="TreeGrafter"/>
</dbReference>
<dbReference type="Proteomes" id="UP000011081">
    <property type="component" value="Unassembled WGS sequence"/>
</dbReference>
<feature type="compositionally biased region" description="Polar residues" evidence="1">
    <location>
        <begin position="29"/>
        <end position="45"/>
    </location>
</feature>
<organism evidence="3 4">
    <name type="scientific">Vavraia culicis (isolate floridensis)</name>
    <name type="common">Microsporidian parasite</name>
    <dbReference type="NCBI Taxonomy" id="948595"/>
    <lineage>
        <taxon>Eukaryota</taxon>
        <taxon>Fungi</taxon>
        <taxon>Fungi incertae sedis</taxon>
        <taxon>Microsporidia</taxon>
        <taxon>Pleistophoridae</taxon>
        <taxon>Vavraia</taxon>
    </lineage>
</organism>
<dbReference type="STRING" id="948595.L2GTC2"/>
<dbReference type="OMA" id="EYICEDS"/>
<feature type="region of interest" description="Disordered" evidence="1">
    <location>
        <begin position="1"/>
        <end position="45"/>
    </location>
</feature>
<dbReference type="EMBL" id="GL877441">
    <property type="protein sequence ID" value="ELA46548.1"/>
    <property type="molecule type" value="Genomic_DNA"/>
</dbReference>
<dbReference type="RefSeq" id="XP_008074995.1">
    <property type="nucleotide sequence ID" value="XM_008076804.1"/>
</dbReference>
<dbReference type="Gene3D" id="2.30.30.380">
    <property type="entry name" value="Zn-finger domain of Sec23/24"/>
    <property type="match status" value="1"/>
</dbReference>
<evidence type="ECO:0000313" key="3">
    <source>
        <dbReference type="EMBL" id="ELA46548.1"/>
    </source>
</evidence>
<keyword evidence="4" id="KW-1185">Reference proteome</keyword>
<dbReference type="GeneID" id="19879850"/>
<dbReference type="GO" id="GO:0000149">
    <property type="term" value="F:SNARE binding"/>
    <property type="evidence" value="ECO:0007669"/>
    <property type="project" value="TreeGrafter"/>
</dbReference>
<dbReference type="VEuPathDB" id="MicrosporidiaDB:VCUG_01981"/>
<dbReference type="Gene3D" id="1.20.120.730">
    <property type="entry name" value="Sec23/Sec24 helical domain"/>
    <property type="match status" value="1"/>
</dbReference>
<dbReference type="GO" id="GO:0008270">
    <property type="term" value="F:zinc ion binding"/>
    <property type="evidence" value="ECO:0007669"/>
    <property type="project" value="InterPro"/>
</dbReference>
<proteinExistence type="predicted"/>
<dbReference type="SUPFAM" id="SSF81811">
    <property type="entry name" value="Helical domain of Sec23/24"/>
    <property type="match status" value="1"/>
</dbReference>
<feature type="domain" description="Sec23/Sec24 helical" evidence="2">
    <location>
        <begin position="519"/>
        <end position="591"/>
    </location>
</feature>
<dbReference type="HOGENOM" id="CLU_026726_0_0_1"/>
<dbReference type="PANTHER" id="PTHR13803">
    <property type="entry name" value="SEC24-RELATED PROTEIN"/>
    <property type="match status" value="1"/>
</dbReference>
<dbReference type="InterPro" id="IPR006900">
    <property type="entry name" value="Sec23/24_helical_dom"/>
</dbReference>
<dbReference type="Gene3D" id="2.60.40.1670">
    <property type="entry name" value="beta-sandwich domain of Sec23/24"/>
    <property type="match status" value="1"/>
</dbReference>
<dbReference type="InterPro" id="IPR036174">
    <property type="entry name" value="Znf_Sec23_Sec24_sf"/>
</dbReference>
<name>L2GTC2_VAVCU</name>
<dbReference type="GO" id="GO:0090110">
    <property type="term" value="P:COPII-coated vesicle cargo loading"/>
    <property type="evidence" value="ECO:0007669"/>
    <property type="project" value="TreeGrafter"/>
</dbReference>
<dbReference type="SUPFAM" id="SSF82919">
    <property type="entry name" value="Zn-finger domain of Sec23/24"/>
    <property type="match status" value="1"/>
</dbReference>
<evidence type="ECO:0000259" key="2">
    <source>
        <dbReference type="Pfam" id="PF04815"/>
    </source>
</evidence>
<dbReference type="GO" id="GO:0030127">
    <property type="term" value="C:COPII vesicle coat"/>
    <property type="evidence" value="ECO:0007669"/>
    <property type="project" value="InterPro"/>
</dbReference>
<dbReference type="SUPFAM" id="SSF81995">
    <property type="entry name" value="beta-sandwich domain of Sec23/24"/>
    <property type="match status" value="1"/>
</dbReference>
<dbReference type="InterPro" id="IPR050550">
    <property type="entry name" value="SEC23_SEC24_subfamily"/>
</dbReference>
<dbReference type="FunCoup" id="L2GTC2">
    <property type="interactions" value="221"/>
</dbReference>
<dbReference type="GO" id="GO:0006886">
    <property type="term" value="P:intracellular protein transport"/>
    <property type="evidence" value="ECO:0007669"/>
    <property type="project" value="InterPro"/>
</dbReference>
<reference evidence="4" key="1">
    <citation type="submission" date="2011-03" db="EMBL/GenBank/DDBJ databases">
        <title>The genome sequence of Vavraia culicis strain floridensis.</title>
        <authorList>
            <consortium name="The Broad Institute Genome Sequencing Platform"/>
            <person name="Cuomo C."/>
            <person name="Becnel J."/>
            <person name="Sanscrainte N."/>
            <person name="Young S.K."/>
            <person name="Zeng Q."/>
            <person name="Gargeya S."/>
            <person name="Fitzgerald M."/>
            <person name="Haas B."/>
            <person name="Abouelleil A."/>
            <person name="Alvarado L."/>
            <person name="Arachchi H.M."/>
            <person name="Berlin A."/>
            <person name="Chapman S.B."/>
            <person name="Gearin G."/>
            <person name="Goldberg J."/>
            <person name="Griggs A."/>
            <person name="Gujja S."/>
            <person name="Hansen M."/>
            <person name="Heiman D."/>
            <person name="Howarth C."/>
            <person name="Larimer J."/>
            <person name="Lui A."/>
            <person name="MacDonald P.J.P."/>
            <person name="McCowen C."/>
            <person name="Montmayeur A."/>
            <person name="Murphy C."/>
            <person name="Neiman D."/>
            <person name="Pearson M."/>
            <person name="Priest M."/>
            <person name="Roberts A."/>
            <person name="Saif S."/>
            <person name="Shea T."/>
            <person name="Sisk P."/>
            <person name="Stolte C."/>
            <person name="Sykes S."/>
            <person name="Wortman J."/>
            <person name="Nusbaum C."/>
            <person name="Birren B."/>
        </authorList>
    </citation>
    <scope>NUCLEOTIDE SEQUENCE [LARGE SCALE GENOMIC DNA]</scope>
    <source>
        <strain evidence="4">floridensis</strain>
    </source>
</reference>
<evidence type="ECO:0000256" key="1">
    <source>
        <dbReference type="SAM" id="MobiDB-lite"/>
    </source>
</evidence>
<accession>L2GTC2</accession>
<protein>
    <recommendedName>
        <fullName evidence="2">Sec23/Sec24 helical domain-containing protein</fullName>
    </recommendedName>
</protein>
<gene>
    <name evidence="3" type="ORF">VCUG_01981</name>
</gene>